<reference evidence="2 3" key="1">
    <citation type="submission" date="2024-11" db="EMBL/GenBank/DDBJ databases">
        <title>Chromosome-level genome assembly of the freshwater bivalve Anodonta woodiana.</title>
        <authorList>
            <person name="Chen X."/>
        </authorList>
    </citation>
    <scope>NUCLEOTIDE SEQUENCE [LARGE SCALE GENOMIC DNA]</scope>
    <source>
        <strain evidence="2">MN2024</strain>
        <tissue evidence="2">Gills</tissue>
    </source>
</reference>
<feature type="non-terminal residue" evidence="2">
    <location>
        <position position="1"/>
    </location>
</feature>
<accession>A0ABD3X8J1</accession>
<evidence type="ECO:0000256" key="1">
    <source>
        <dbReference type="SAM" id="MobiDB-lite"/>
    </source>
</evidence>
<evidence type="ECO:0000313" key="2">
    <source>
        <dbReference type="EMBL" id="KAL3882569.1"/>
    </source>
</evidence>
<protein>
    <submittedName>
        <fullName evidence="2">Uncharacterized protein</fullName>
    </submittedName>
</protein>
<feature type="compositionally biased region" description="Polar residues" evidence="1">
    <location>
        <begin position="50"/>
        <end position="65"/>
    </location>
</feature>
<feature type="non-terminal residue" evidence="2">
    <location>
        <position position="65"/>
    </location>
</feature>
<proteinExistence type="predicted"/>
<organism evidence="2 3">
    <name type="scientific">Sinanodonta woodiana</name>
    <name type="common">Chinese pond mussel</name>
    <name type="synonym">Anodonta woodiana</name>
    <dbReference type="NCBI Taxonomy" id="1069815"/>
    <lineage>
        <taxon>Eukaryota</taxon>
        <taxon>Metazoa</taxon>
        <taxon>Spiralia</taxon>
        <taxon>Lophotrochozoa</taxon>
        <taxon>Mollusca</taxon>
        <taxon>Bivalvia</taxon>
        <taxon>Autobranchia</taxon>
        <taxon>Heteroconchia</taxon>
        <taxon>Palaeoheterodonta</taxon>
        <taxon>Unionida</taxon>
        <taxon>Unionoidea</taxon>
        <taxon>Unionidae</taxon>
        <taxon>Unioninae</taxon>
        <taxon>Sinanodonta</taxon>
    </lineage>
</organism>
<evidence type="ECO:0000313" key="3">
    <source>
        <dbReference type="Proteomes" id="UP001634394"/>
    </source>
</evidence>
<keyword evidence="3" id="KW-1185">Reference proteome</keyword>
<feature type="region of interest" description="Disordered" evidence="1">
    <location>
        <begin position="39"/>
        <end position="65"/>
    </location>
</feature>
<comment type="caution">
    <text evidence="2">The sequence shown here is derived from an EMBL/GenBank/DDBJ whole genome shotgun (WGS) entry which is preliminary data.</text>
</comment>
<dbReference type="EMBL" id="JBJQND010000003">
    <property type="protein sequence ID" value="KAL3882569.1"/>
    <property type="molecule type" value="Genomic_DNA"/>
</dbReference>
<dbReference type="AlphaFoldDB" id="A0ABD3X8J1"/>
<gene>
    <name evidence="2" type="ORF">ACJMK2_028903</name>
</gene>
<name>A0ABD3X8J1_SINWO</name>
<sequence>SNPGASSVITRLRLREARPKDIHKAETLAVRLETRRLADRQRGSSVRLVNKNNISDAESLSNTEG</sequence>
<dbReference type="Proteomes" id="UP001634394">
    <property type="component" value="Unassembled WGS sequence"/>
</dbReference>